<evidence type="ECO:0000259" key="13">
    <source>
        <dbReference type="Pfam" id="PF02879"/>
    </source>
</evidence>
<dbReference type="Proteomes" id="UP001163255">
    <property type="component" value="Chromosome"/>
</dbReference>
<dbReference type="InterPro" id="IPR005845">
    <property type="entry name" value="A-D-PHexomutase_a/b/a-II"/>
</dbReference>
<comment type="cofactor">
    <cofactor evidence="2">
        <name>Mg(2+)</name>
        <dbReference type="ChEBI" id="CHEBI:18420"/>
    </cofactor>
</comment>
<evidence type="ECO:0000256" key="10">
    <source>
        <dbReference type="RuleBase" id="RU004326"/>
    </source>
</evidence>
<keyword evidence="8 10" id="KW-0460">Magnesium</keyword>
<evidence type="ECO:0000256" key="1">
    <source>
        <dbReference type="ARBA" id="ARBA00000586"/>
    </source>
</evidence>
<keyword evidence="7 10" id="KW-0479">Metal-binding</keyword>
<evidence type="ECO:0000259" key="14">
    <source>
        <dbReference type="Pfam" id="PF02880"/>
    </source>
</evidence>
<dbReference type="InterPro" id="IPR036900">
    <property type="entry name" value="A-D-PHexomutase_C_sf"/>
</dbReference>
<evidence type="ECO:0000256" key="7">
    <source>
        <dbReference type="ARBA" id="ARBA00022723"/>
    </source>
</evidence>
<dbReference type="InterPro" id="IPR016066">
    <property type="entry name" value="A-D-PHexomutase_CS"/>
</dbReference>
<comment type="similarity">
    <text evidence="4 10">Belongs to the phosphohexose mutase family.</text>
</comment>
<evidence type="ECO:0000256" key="2">
    <source>
        <dbReference type="ARBA" id="ARBA00001946"/>
    </source>
</evidence>
<dbReference type="SUPFAM" id="SSF53738">
    <property type="entry name" value="Phosphoglucomutase, first 3 domains"/>
    <property type="match status" value="3"/>
</dbReference>
<dbReference type="NCBIfam" id="NF011943">
    <property type="entry name" value="PRK15414.1"/>
    <property type="match status" value="1"/>
</dbReference>
<sequence>MKELTCFKAYDIRGQLGEELNEDIAYRIGRAYGEYLKPKAIAVGGDVRETSESLKLAVAKGLQDAGVDVIDIGLAGTEEIYFAAQHLDVDGGIEVTASHNPIDYNGMKLVREGARPVSGDTGLFEIKKLAEAGGCGLEAGSWKLEAGSKTGEYQKVSILDAYVKKLLSFVSLDSFTPLKLVINSGNGAAGHVIDAIEERFQKAGVPIELIKVHHEPDGSFPNGIPNPLLPECRQDTIDAVKAHGADMGIAFDGDFDRCFLFDENGEFIEGYYIVGLLGEAFLAHETGAKIIHDPRLSWNTIEVISEAGGRPVLSKTGHAFIKERMREEDAVYGGEMSAHHYFRDFAYCDSGMIPWLLVSELMCRKQMKLSEMVKERIEAYPSSGEINSKIADPKAAIERVLNVYEKDALAVDHTDGISLEFDNWRFNLRCSNTEPVVRLNVESRANSELMQTKTDEVLALLRQ</sequence>
<dbReference type="InterPro" id="IPR005846">
    <property type="entry name" value="A-D-PHexomutase_a/b/a-III"/>
</dbReference>
<comment type="catalytic activity">
    <reaction evidence="1">
        <text>alpha-D-mannose 1-phosphate = D-mannose 6-phosphate</text>
        <dbReference type="Rhea" id="RHEA:11140"/>
        <dbReference type="ChEBI" id="CHEBI:58409"/>
        <dbReference type="ChEBI" id="CHEBI:58735"/>
        <dbReference type="EC" id="5.4.2.8"/>
    </reaction>
</comment>
<dbReference type="InterPro" id="IPR005844">
    <property type="entry name" value="A-D-PHexomutase_a/b/a-I"/>
</dbReference>
<feature type="domain" description="Alpha-D-phosphohexomutase alpha/beta/alpha" evidence="14">
    <location>
        <begin position="270"/>
        <end position="380"/>
    </location>
</feature>
<keyword evidence="6" id="KW-0597">Phosphoprotein</keyword>
<evidence type="ECO:0000256" key="8">
    <source>
        <dbReference type="ARBA" id="ARBA00022842"/>
    </source>
</evidence>
<evidence type="ECO:0000259" key="12">
    <source>
        <dbReference type="Pfam" id="PF02878"/>
    </source>
</evidence>
<dbReference type="EC" id="5.4.2.8" evidence="5"/>
<dbReference type="PROSITE" id="PS00710">
    <property type="entry name" value="PGM_PMM"/>
    <property type="match status" value="1"/>
</dbReference>
<feature type="domain" description="Alpha-D-phosphohexomutase C-terminal" evidence="11">
    <location>
        <begin position="385"/>
        <end position="456"/>
    </location>
</feature>
<accession>A0ABY6H0E2</accession>
<evidence type="ECO:0000256" key="4">
    <source>
        <dbReference type="ARBA" id="ARBA00010231"/>
    </source>
</evidence>
<keyword evidence="16" id="KW-1185">Reference proteome</keyword>
<feature type="domain" description="Alpha-D-phosphohexomutase alpha/beta/alpha" evidence="13">
    <location>
        <begin position="160"/>
        <end position="265"/>
    </location>
</feature>
<dbReference type="PRINTS" id="PR00509">
    <property type="entry name" value="PGMPMM"/>
</dbReference>
<dbReference type="SUPFAM" id="SSF55957">
    <property type="entry name" value="Phosphoglucomutase, C-terminal domain"/>
    <property type="match status" value="1"/>
</dbReference>
<dbReference type="Pfam" id="PF00408">
    <property type="entry name" value="PGM_PMM_IV"/>
    <property type="match status" value="1"/>
</dbReference>
<proteinExistence type="inferred from homology"/>
<evidence type="ECO:0000259" key="11">
    <source>
        <dbReference type="Pfam" id="PF00408"/>
    </source>
</evidence>
<evidence type="ECO:0000256" key="6">
    <source>
        <dbReference type="ARBA" id="ARBA00022553"/>
    </source>
</evidence>
<evidence type="ECO:0000313" key="15">
    <source>
        <dbReference type="EMBL" id="UYM18507.1"/>
    </source>
</evidence>
<gene>
    <name evidence="15" type="primary">cpsG</name>
    <name evidence="15" type="ORF">NX720_11590</name>
</gene>
<dbReference type="Gene3D" id="3.40.120.10">
    <property type="entry name" value="Alpha-D-Glucose-1,6-Bisphosphate, subunit A, domain 3"/>
    <property type="match status" value="3"/>
</dbReference>
<dbReference type="Pfam" id="PF02878">
    <property type="entry name" value="PGM_PMM_I"/>
    <property type="match status" value="1"/>
</dbReference>
<dbReference type="InterPro" id="IPR016055">
    <property type="entry name" value="A-D-PHexomutase_a/b/a-I/II/III"/>
</dbReference>
<dbReference type="PANTHER" id="PTHR43771">
    <property type="entry name" value="PHOSPHOMANNOMUTASE"/>
    <property type="match status" value="1"/>
</dbReference>
<comment type="pathway">
    <text evidence="3">Nucleotide-sugar biosynthesis; GDP-alpha-D-mannose biosynthesis; alpha-D-mannose 1-phosphate from D-fructose 6-phosphate: step 2/2.</text>
</comment>
<dbReference type="GO" id="GO:0004615">
    <property type="term" value="F:phosphomannomutase activity"/>
    <property type="evidence" value="ECO:0007669"/>
    <property type="project" value="UniProtKB-EC"/>
</dbReference>
<protein>
    <recommendedName>
        <fullName evidence="5">phosphomannomutase</fullName>
        <ecNumber evidence="5">5.4.2.8</ecNumber>
    </recommendedName>
</protein>
<dbReference type="Gene3D" id="3.30.310.50">
    <property type="entry name" value="Alpha-D-phosphohexomutase, C-terminal domain"/>
    <property type="match status" value="1"/>
</dbReference>
<organism evidence="15 16">
    <name type="scientific">Endozoicomonas euniceicola</name>
    <dbReference type="NCBI Taxonomy" id="1234143"/>
    <lineage>
        <taxon>Bacteria</taxon>
        <taxon>Pseudomonadati</taxon>
        <taxon>Pseudomonadota</taxon>
        <taxon>Gammaproteobacteria</taxon>
        <taxon>Oceanospirillales</taxon>
        <taxon>Endozoicomonadaceae</taxon>
        <taxon>Endozoicomonas</taxon>
    </lineage>
</organism>
<dbReference type="InterPro" id="IPR005841">
    <property type="entry name" value="Alpha-D-phosphohexomutase_SF"/>
</dbReference>
<feature type="domain" description="Alpha-D-phosphohexomutase alpha/beta/alpha" evidence="12">
    <location>
        <begin position="7"/>
        <end position="129"/>
    </location>
</feature>
<dbReference type="Pfam" id="PF02879">
    <property type="entry name" value="PGM_PMM_II"/>
    <property type="match status" value="1"/>
</dbReference>
<keyword evidence="9 15" id="KW-0413">Isomerase</keyword>
<name>A0ABY6H0E2_9GAMM</name>
<dbReference type="CDD" id="cd03089">
    <property type="entry name" value="PMM_PGM"/>
    <property type="match status" value="1"/>
</dbReference>
<evidence type="ECO:0000256" key="9">
    <source>
        <dbReference type="ARBA" id="ARBA00023235"/>
    </source>
</evidence>
<reference evidence="15" key="1">
    <citation type="submission" date="2022-10" db="EMBL/GenBank/DDBJ databases">
        <title>Completed Genome Sequence of two octocoral isolated bacterium, Endozoicomonas euniceicola EF212T and Endozoicomonas gorgoniicola PS125T.</title>
        <authorList>
            <person name="Chiou Y.-J."/>
            <person name="Chen Y.-H."/>
        </authorList>
    </citation>
    <scope>NUCLEOTIDE SEQUENCE</scope>
    <source>
        <strain evidence="15">EF212</strain>
    </source>
</reference>
<dbReference type="Pfam" id="PF02880">
    <property type="entry name" value="PGM_PMM_III"/>
    <property type="match status" value="1"/>
</dbReference>
<evidence type="ECO:0000256" key="3">
    <source>
        <dbReference type="ARBA" id="ARBA00004699"/>
    </source>
</evidence>
<evidence type="ECO:0000313" key="16">
    <source>
        <dbReference type="Proteomes" id="UP001163255"/>
    </source>
</evidence>
<evidence type="ECO:0000256" key="5">
    <source>
        <dbReference type="ARBA" id="ARBA00012730"/>
    </source>
</evidence>
<dbReference type="RefSeq" id="WP_262601268.1">
    <property type="nucleotide sequence ID" value="NZ_CP103300.1"/>
</dbReference>
<dbReference type="PANTHER" id="PTHR43771:SF1">
    <property type="entry name" value="PHOSPHOMANNOMUTASE"/>
    <property type="match status" value="1"/>
</dbReference>
<dbReference type="InterPro" id="IPR005843">
    <property type="entry name" value="A-D-PHexomutase_C"/>
</dbReference>
<dbReference type="EMBL" id="CP103300">
    <property type="protein sequence ID" value="UYM18507.1"/>
    <property type="molecule type" value="Genomic_DNA"/>
</dbReference>